<name>A0ABX3EKS0_9BACL</name>
<comment type="similarity">
    <text evidence="1">Belongs to the LysR transcriptional regulatory family.</text>
</comment>
<organism evidence="6 7">
    <name type="scientific">Paenibacillus helianthi</name>
    <dbReference type="NCBI Taxonomy" id="1349432"/>
    <lineage>
        <taxon>Bacteria</taxon>
        <taxon>Bacillati</taxon>
        <taxon>Bacillota</taxon>
        <taxon>Bacilli</taxon>
        <taxon>Bacillales</taxon>
        <taxon>Paenibacillaceae</taxon>
        <taxon>Paenibacillus</taxon>
    </lineage>
</organism>
<evidence type="ECO:0000256" key="1">
    <source>
        <dbReference type="ARBA" id="ARBA00009437"/>
    </source>
</evidence>
<dbReference type="InterPro" id="IPR005119">
    <property type="entry name" value="LysR_subst-bd"/>
</dbReference>
<feature type="domain" description="HTH lysR-type" evidence="5">
    <location>
        <begin position="1"/>
        <end position="58"/>
    </location>
</feature>
<evidence type="ECO:0000256" key="2">
    <source>
        <dbReference type="ARBA" id="ARBA00023015"/>
    </source>
</evidence>
<comment type="caution">
    <text evidence="6">The sequence shown here is derived from an EMBL/GenBank/DDBJ whole genome shotgun (WGS) entry which is preliminary data.</text>
</comment>
<reference evidence="6 7" key="1">
    <citation type="submission" date="2016-03" db="EMBL/GenBank/DDBJ databases">
        <authorList>
            <person name="Sant'Anna F.H."/>
            <person name="Ambrosini A."/>
            <person name="Souza R."/>
            <person name="Bach E."/>
            <person name="Fernandes G."/>
            <person name="Balsanelli E."/>
            <person name="Baura V.A."/>
            <person name="Souza E.M."/>
            <person name="Passaglia L."/>
        </authorList>
    </citation>
    <scope>NUCLEOTIDE SEQUENCE [LARGE SCALE GENOMIC DNA]</scope>
    <source>
        <strain evidence="6 7">P26E</strain>
    </source>
</reference>
<keyword evidence="7" id="KW-1185">Reference proteome</keyword>
<dbReference type="PROSITE" id="PS50931">
    <property type="entry name" value="HTH_LYSR"/>
    <property type="match status" value="1"/>
</dbReference>
<dbReference type="Pfam" id="PF00126">
    <property type="entry name" value="HTH_1"/>
    <property type="match status" value="1"/>
</dbReference>
<evidence type="ECO:0000259" key="5">
    <source>
        <dbReference type="PROSITE" id="PS50931"/>
    </source>
</evidence>
<dbReference type="Pfam" id="PF03466">
    <property type="entry name" value="LysR_substrate"/>
    <property type="match status" value="1"/>
</dbReference>
<dbReference type="Gene3D" id="1.10.10.10">
    <property type="entry name" value="Winged helix-like DNA-binding domain superfamily/Winged helix DNA-binding domain"/>
    <property type="match status" value="1"/>
</dbReference>
<dbReference type="PANTHER" id="PTHR30126">
    <property type="entry name" value="HTH-TYPE TRANSCRIPTIONAL REGULATOR"/>
    <property type="match status" value="1"/>
</dbReference>
<keyword evidence="4" id="KW-0804">Transcription</keyword>
<evidence type="ECO:0000313" key="6">
    <source>
        <dbReference type="EMBL" id="OKP82787.1"/>
    </source>
</evidence>
<dbReference type="InterPro" id="IPR000847">
    <property type="entry name" value="LysR_HTH_N"/>
</dbReference>
<dbReference type="InterPro" id="IPR036388">
    <property type="entry name" value="WH-like_DNA-bd_sf"/>
</dbReference>
<gene>
    <name evidence="6" type="ORF">A3844_23460</name>
</gene>
<evidence type="ECO:0000313" key="7">
    <source>
        <dbReference type="Proteomes" id="UP000186058"/>
    </source>
</evidence>
<sequence length="299" mass="33551">MNIENIEAFVYINHYGSFNKAADVLYISQPTVTARIQSLERELDCRVFDRLGKQIHLTEKGRQFLPYAQQILQVYQSGKHQIQSKGLVPDELRIGSTVSVSNYLMPHLLLHLKSAYPNLTLKLTTAPTEALIDKLKAKDIDLAFIRKVVNPAIQAYPFCEDPISLYVYEGHPLAQSGPGRTSIQSIREETLVFFECGSLDWLRLHRVLESMEQPPNIVYQVDNLETAKKLVIRKAGICFLPALSVQDEVKAGTLIRVDIAETEGISLRTSLISLNGEHAGFVESLLEIVPGKTPNRLIV</sequence>
<dbReference type="CDD" id="cd05466">
    <property type="entry name" value="PBP2_LTTR_substrate"/>
    <property type="match status" value="1"/>
</dbReference>
<dbReference type="SUPFAM" id="SSF46785">
    <property type="entry name" value="Winged helix' DNA-binding domain"/>
    <property type="match status" value="1"/>
</dbReference>
<evidence type="ECO:0000256" key="3">
    <source>
        <dbReference type="ARBA" id="ARBA00023125"/>
    </source>
</evidence>
<dbReference type="PANTHER" id="PTHR30126:SF40">
    <property type="entry name" value="HTH-TYPE TRANSCRIPTIONAL REGULATOR GLTR"/>
    <property type="match status" value="1"/>
</dbReference>
<dbReference type="RefSeq" id="WP_074108692.1">
    <property type="nucleotide sequence ID" value="NZ_LVWI01000066.1"/>
</dbReference>
<protein>
    <submittedName>
        <fullName evidence="6">LysR family transcriptional regulator</fullName>
    </submittedName>
</protein>
<dbReference type="Gene3D" id="3.40.190.10">
    <property type="entry name" value="Periplasmic binding protein-like II"/>
    <property type="match status" value="2"/>
</dbReference>
<dbReference type="Proteomes" id="UP000186058">
    <property type="component" value="Unassembled WGS sequence"/>
</dbReference>
<keyword evidence="3" id="KW-0238">DNA-binding</keyword>
<evidence type="ECO:0000256" key="4">
    <source>
        <dbReference type="ARBA" id="ARBA00023163"/>
    </source>
</evidence>
<dbReference type="EMBL" id="LVWI01000066">
    <property type="protein sequence ID" value="OKP82787.1"/>
    <property type="molecule type" value="Genomic_DNA"/>
</dbReference>
<dbReference type="SUPFAM" id="SSF53850">
    <property type="entry name" value="Periplasmic binding protein-like II"/>
    <property type="match status" value="1"/>
</dbReference>
<accession>A0ABX3EKS0</accession>
<dbReference type="PRINTS" id="PR00039">
    <property type="entry name" value="HTHLYSR"/>
</dbReference>
<dbReference type="InterPro" id="IPR036390">
    <property type="entry name" value="WH_DNA-bd_sf"/>
</dbReference>
<keyword evidence="2" id="KW-0805">Transcription regulation</keyword>
<proteinExistence type="inferred from homology"/>